<dbReference type="AlphaFoldDB" id="A0A7W7GS91"/>
<reference evidence="1 2" key="1">
    <citation type="submission" date="2020-08" db="EMBL/GenBank/DDBJ databases">
        <title>Sequencing the genomes of 1000 actinobacteria strains.</title>
        <authorList>
            <person name="Klenk H.-P."/>
        </authorList>
    </citation>
    <scope>NUCLEOTIDE SEQUENCE [LARGE SCALE GENOMIC DNA]</scope>
    <source>
        <strain evidence="1 2">DSM 45809</strain>
    </source>
</reference>
<sequence>MTIAAALVTSGGIAWAGWRLTATGRASATAGTVLALQLSGRPEAALYPGRRSALYVTIRNENRFPVLVTRTAAGPGPVVADPAHQAAGCRTTGVSLIKQTNTVSWRILARSTGTFRVTDGVRMSNASDGACVGATFTVPLTATGRSDAR</sequence>
<accession>A0A7W7GS91</accession>
<dbReference type="GO" id="GO:0004519">
    <property type="term" value="F:endonuclease activity"/>
    <property type="evidence" value="ECO:0007669"/>
    <property type="project" value="UniProtKB-KW"/>
</dbReference>
<keyword evidence="1" id="KW-0378">Hydrolase</keyword>
<keyword evidence="1" id="KW-0540">Nuclease</keyword>
<dbReference type="RefSeq" id="WP_185037774.1">
    <property type="nucleotide sequence ID" value="NZ_BAABFG010000005.1"/>
</dbReference>
<evidence type="ECO:0000313" key="2">
    <source>
        <dbReference type="Proteomes" id="UP000546162"/>
    </source>
</evidence>
<dbReference type="Proteomes" id="UP000546162">
    <property type="component" value="Unassembled WGS sequence"/>
</dbReference>
<gene>
    <name evidence="1" type="ORF">BJY16_000813</name>
</gene>
<keyword evidence="1" id="KW-0255">Endonuclease</keyword>
<evidence type="ECO:0000313" key="1">
    <source>
        <dbReference type="EMBL" id="MBB4737354.1"/>
    </source>
</evidence>
<dbReference type="EMBL" id="JACHNB010000001">
    <property type="protein sequence ID" value="MBB4737354.1"/>
    <property type="molecule type" value="Genomic_DNA"/>
</dbReference>
<name>A0A7W7GS91_9ACTN</name>
<keyword evidence="2" id="KW-1185">Reference proteome</keyword>
<comment type="caution">
    <text evidence="1">The sequence shown here is derived from an EMBL/GenBank/DDBJ whole genome shotgun (WGS) entry which is preliminary data.</text>
</comment>
<organism evidence="1 2">
    <name type="scientific">Actinoplanes octamycinicus</name>
    <dbReference type="NCBI Taxonomy" id="135948"/>
    <lineage>
        <taxon>Bacteria</taxon>
        <taxon>Bacillati</taxon>
        <taxon>Actinomycetota</taxon>
        <taxon>Actinomycetes</taxon>
        <taxon>Micromonosporales</taxon>
        <taxon>Micromonosporaceae</taxon>
        <taxon>Actinoplanes</taxon>
    </lineage>
</organism>
<proteinExistence type="predicted"/>
<protein>
    <submittedName>
        <fullName evidence="1">mRNA-degrading endonuclease toxin of MazEF toxin-antitoxin module</fullName>
    </submittedName>
</protein>